<dbReference type="OrthoDB" id="308521at2"/>
<dbReference type="EMBL" id="VULR01000013">
    <property type="protein sequence ID" value="MSS43954.1"/>
    <property type="molecule type" value="Genomic_DNA"/>
</dbReference>
<accession>A0A844FIU0</accession>
<reference evidence="1 2" key="1">
    <citation type="submission" date="2019-08" db="EMBL/GenBank/DDBJ databases">
        <title>In-depth cultivation of the pig gut microbiome towards novel bacterial diversity and tailored functional studies.</title>
        <authorList>
            <person name="Wylensek D."/>
            <person name="Hitch T.C.A."/>
            <person name="Clavel T."/>
        </authorList>
    </citation>
    <scope>NUCLEOTIDE SEQUENCE [LARGE SCALE GENOMIC DNA]</scope>
    <source>
        <strain evidence="1 2">Med78-601-WT-4W-RMD-3</strain>
    </source>
</reference>
<comment type="caution">
    <text evidence="1">The sequence shown here is derived from an EMBL/GenBank/DDBJ whole genome shotgun (WGS) entry which is preliminary data.</text>
</comment>
<evidence type="ECO:0000313" key="1">
    <source>
        <dbReference type="EMBL" id="MSS43954.1"/>
    </source>
</evidence>
<proteinExistence type="predicted"/>
<evidence type="ECO:0000313" key="2">
    <source>
        <dbReference type="Proteomes" id="UP000462760"/>
    </source>
</evidence>
<dbReference type="Gene3D" id="1.10.10.1150">
    <property type="entry name" value="Coenzyme PQQ synthesis protein D (PqqD)"/>
    <property type="match status" value="1"/>
</dbReference>
<protein>
    <submittedName>
        <fullName evidence="1">PqqD family protein</fullName>
    </submittedName>
</protein>
<dbReference type="InterPro" id="IPR008792">
    <property type="entry name" value="PQQD"/>
</dbReference>
<dbReference type="InterPro" id="IPR041881">
    <property type="entry name" value="PqqD_sf"/>
</dbReference>
<sequence>MAKKKENYLDYIPLKSEKIDWRKRDDGLTQLIIYRDSLLDKIMRKLFFTPDKYVVDLDNLGSFVWHSIDGKKSVYEISKLVKAEFGEDAEPLYDRLIEYMIILKNNKFIKLT</sequence>
<dbReference type="RefSeq" id="WP_154484626.1">
    <property type="nucleotide sequence ID" value="NZ_JAHLOA010000015.1"/>
</dbReference>
<dbReference type="AlphaFoldDB" id="A0A844FIU0"/>
<dbReference type="Proteomes" id="UP000462760">
    <property type="component" value="Unassembled WGS sequence"/>
</dbReference>
<name>A0A844FIU0_9FIRM</name>
<gene>
    <name evidence="1" type="ORF">FYJ27_09470</name>
</gene>
<dbReference type="Pfam" id="PF05402">
    <property type="entry name" value="PqqD"/>
    <property type="match status" value="1"/>
</dbReference>
<organism evidence="1 2">
    <name type="scientific">Anaerosalibacter bizertensis</name>
    <dbReference type="NCBI Taxonomy" id="932217"/>
    <lineage>
        <taxon>Bacteria</taxon>
        <taxon>Bacillati</taxon>
        <taxon>Bacillota</taxon>
        <taxon>Tissierellia</taxon>
        <taxon>Tissierellales</taxon>
        <taxon>Sporanaerobacteraceae</taxon>
        <taxon>Anaerosalibacter</taxon>
    </lineage>
</organism>